<gene>
    <name evidence="5" type="ORF">ENT87_04275</name>
    <name evidence="6" type="ORF">ENU30_06280</name>
</gene>
<protein>
    <submittedName>
        <fullName evidence="5">ABC transporter ATP-binding protein</fullName>
    </submittedName>
</protein>
<dbReference type="Pfam" id="PF08352">
    <property type="entry name" value="oligo_HPY"/>
    <property type="match status" value="1"/>
</dbReference>
<dbReference type="EMBL" id="DTAI01000124">
    <property type="protein sequence ID" value="HGN36750.1"/>
    <property type="molecule type" value="Genomic_DNA"/>
</dbReference>
<dbReference type="CDD" id="cd03257">
    <property type="entry name" value="ABC_NikE_OppD_transporters"/>
    <property type="match status" value="1"/>
</dbReference>
<dbReference type="Gene3D" id="3.40.50.300">
    <property type="entry name" value="P-loop containing nucleotide triphosphate hydrolases"/>
    <property type="match status" value="1"/>
</dbReference>
<dbReference type="PANTHER" id="PTHR43230:SF3">
    <property type="entry name" value="ABC-TYPE DIPEPTIDE_OLIGOPEPTIDE TRANSPORT SYSTEM, ATPASE COMPONENT"/>
    <property type="match status" value="1"/>
</dbReference>
<evidence type="ECO:0000313" key="5">
    <source>
        <dbReference type="EMBL" id="HGN36750.1"/>
    </source>
</evidence>
<feature type="domain" description="ABC transporter" evidence="4">
    <location>
        <begin position="18"/>
        <end position="268"/>
    </location>
</feature>
<dbReference type="PROSITE" id="PS00675">
    <property type="entry name" value="SIGMA54_INTERACT_1"/>
    <property type="match status" value="1"/>
</dbReference>
<evidence type="ECO:0000259" key="4">
    <source>
        <dbReference type="PROSITE" id="PS50893"/>
    </source>
</evidence>
<comment type="caution">
    <text evidence="5">The sequence shown here is derived from an EMBL/GenBank/DDBJ whole genome shotgun (WGS) entry which is preliminary data.</text>
</comment>
<name>A0A7J3I7M5_9CREN</name>
<sequence>MLALCDSKVIWMKGENKLEVEDVTKLYGYGLLGLKKFKALDSISMEIDLEKPKIVVVAGETGSGKTTLLRIIMGVVKPDIGRVLYRGYDIHRLRGSAAKWYRREVQPVFQDPYEAFNPLRRIDSYFYDTIRNICGVREKNEIEYRIDESLRFVGLGLDRISGKYPHEFSGGELQRISIARALLTGPKVLLADEPVSMLDATLRVGILNILKDLKEKLNMIIIYVTHDLSTAYYIGDDISIMYRGTLVEYGSISKVYQEPRHPYTNALLNSILEPDPSLRERYPAIKPSSLELKEFLIAGCRYANRCPFAKDVCWHTLPPFVDVDGVSVRCWKYLDYKTSSVDRVSSKSSG</sequence>
<dbReference type="PANTHER" id="PTHR43230">
    <property type="entry name" value="ABC-TYPE DIPEPTIDE/OLIGOPEPTIDE TRANSPORT SYSTEM, ATPASE COMPONENT"/>
    <property type="match status" value="1"/>
</dbReference>
<dbReference type="InterPro" id="IPR027417">
    <property type="entry name" value="P-loop_NTPase"/>
</dbReference>
<keyword evidence="1" id="KW-0813">Transport</keyword>
<dbReference type="InterPro" id="IPR025662">
    <property type="entry name" value="Sigma_54_int_dom_ATP-bd_1"/>
</dbReference>
<dbReference type="InterPro" id="IPR017871">
    <property type="entry name" value="ABC_transporter-like_CS"/>
</dbReference>
<keyword evidence="2" id="KW-0547">Nucleotide-binding</keyword>
<dbReference type="GO" id="GO:0005524">
    <property type="term" value="F:ATP binding"/>
    <property type="evidence" value="ECO:0007669"/>
    <property type="project" value="UniProtKB-KW"/>
</dbReference>
<dbReference type="GO" id="GO:0016887">
    <property type="term" value="F:ATP hydrolysis activity"/>
    <property type="evidence" value="ECO:0007669"/>
    <property type="project" value="InterPro"/>
</dbReference>
<dbReference type="Pfam" id="PF00005">
    <property type="entry name" value="ABC_tran"/>
    <property type="match status" value="1"/>
</dbReference>
<accession>A0A7J3I7M5</accession>
<evidence type="ECO:0000256" key="3">
    <source>
        <dbReference type="ARBA" id="ARBA00022840"/>
    </source>
</evidence>
<dbReference type="InterPro" id="IPR003439">
    <property type="entry name" value="ABC_transporter-like_ATP-bd"/>
</dbReference>
<evidence type="ECO:0000256" key="1">
    <source>
        <dbReference type="ARBA" id="ARBA00022448"/>
    </source>
</evidence>
<dbReference type="SMART" id="SM00382">
    <property type="entry name" value="AAA"/>
    <property type="match status" value="1"/>
</dbReference>
<dbReference type="PROSITE" id="PS50893">
    <property type="entry name" value="ABC_TRANSPORTER_2"/>
    <property type="match status" value="1"/>
</dbReference>
<organism evidence="5">
    <name type="scientific">Ignisphaera aggregans</name>
    <dbReference type="NCBI Taxonomy" id="334771"/>
    <lineage>
        <taxon>Archaea</taxon>
        <taxon>Thermoproteota</taxon>
        <taxon>Thermoprotei</taxon>
        <taxon>Desulfurococcales</taxon>
        <taxon>Desulfurococcaceae</taxon>
        <taxon>Ignisphaera</taxon>
    </lineage>
</organism>
<proteinExistence type="predicted"/>
<dbReference type="SUPFAM" id="SSF52540">
    <property type="entry name" value="P-loop containing nucleoside triphosphate hydrolases"/>
    <property type="match status" value="1"/>
</dbReference>
<dbReference type="InterPro" id="IPR003593">
    <property type="entry name" value="AAA+_ATPase"/>
</dbReference>
<dbReference type="AlphaFoldDB" id="A0A7J3I7M5"/>
<keyword evidence="3 5" id="KW-0067">ATP-binding</keyword>
<reference evidence="5" key="1">
    <citation type="journal article" date="2020" name="mSystems">
        <title>Genome- and Community-Level Interaction Insights into Carbon Utilization and Element Cycling Functions of Hydrothermarchaeota in Hydrothermal Sediment.</title>
        <authorList>
            <person name="Zhou Z."/>
            <person name="Liu Y."/>
            <person name="Xu W."/>
            <person name="Pan J."/>
            <person name="Luo Z.H."/>
            <person name="Li M."/>
        </authorList>
    </citation>
    <scope>NUCLEOTIDE SEQUENCE [LARGE SCALE GENOMIC DNA]</scope>
    <source>
        <strain evidence="5">SpSt-618</strain>
        <strain evidence="6">SpSt-657</strain>
    </source>
</reference>
<dbReference type="PROSITE" id="PS00211">
    <property type="entry name" value="ABC_TRANSPORTER_1"/>
    <property type="match status" value="1"/>
</dbReference>
<evidence type="ECO:0000313" key="6">
    <source>
        <dbReference type="EMBL" id="HGQ18561.1"/>
    </source>
</evidence>
<dbReference type="NCBIfam" id="TIGR01727">
    <property type="entry name" value="oligo_HPY"/>
    <property type="match status" value="1"/>
</dbReference>
<dbReference type="GO" id="GO:0015833">
    <property type="term" value="P:peptide transport"/>
    <property type="evidence" value="ECO:0007669"/>
    <property type="project" value="InterPro"/>
</dbReference>
<dbReference type="EMBL" id="DTBZ01000116">
    <property type="protein sequence ID" value="HGQ18561.1"/>
    <property type="molecule type" value="Genomic_DNA"/>
</dbReference>
<evidence type="ECO:0000256" key="2">
    <source>
        <dbReference type="ARBA" id="ARBA00022741"/>
    </source>
</evidence>
<dbReference type="InterPro" id="IPR013563">
    <property type="entry name" value="Oligopep_ABC_C"/>
</dbReference>